<dbReference type="InterPro" id="IPR037034">
    <property type="entry name" value="RNA_pol_Rpb2_2_sf"/>
</dbReference>
<evidence type="ECO:0000259" key="13">
    <source>
        <dbReference type="Pfam" id="PF04563"/>
    </source>
</evidence>
<dbReference type="Pfam" id="PF04565">
    <property type="entry name" value="RNA_pol_Rpb2_3"/>
    <property type="match status" value="1"/>
</dbReference>
<dbReference type="PANTHER" id="PTHR20856">
    <property type="entry name" value="DNA-DIRECTED RNA POLYMERASE I SUBUNIT 2"/>
    <property type="match status" value="1"/>
</dbReference>
<dbReference type="Gene3D" id="3.90.1110.10">
    <property type="entry name" value="RNA polymerase Rpb2, domain 2"/>
    <property type="match status" value="1"/>
</dbReference>
<dbReference type="EMBL" id="MN739166">
    <property type="protein sequence ID" value="QHS91972.1"/>
    <property type="molecule type" value="Genomic_DNA"/>
</dbReference>
<evidence type="ECO:0000259" key="12">
    <source>
        <dbReference type="Pfam" id="PF04561"/>
    </source>
</evidence>
<feature type="domain" description="RNA polymerase Rpb2" evidence="14">
    <location>
        <begin position="464"/>
        <end position="528"/>
    </location>
</feature>
<evidence type="ECO:0000256" key="1">
    <source>
        <dbReference type="ARBA" id="ARBA00006835"/>
    </source>
</evidence>
<proteinExistence type="inferred from homology"/>
<dbReference type="Pfam" id="PF04560">
    <property type="entry name" value="RNA_pol_Rpb2_7"/>
    <property type="match status" value="1"/>
</dbReference>
<keyword evidence="8" id="KW-0804">Transcription</keyword>
<dbReference type="InterPro" id="IPR015712">
    <property type="entry name" value="DNA-dir_RNA_pol_su2"/>
</dbReference>
<feature type="region of interest" description="Disordered" evidence="9">
    <location>
        <begin position="1073"/>
        <end position="1097"/>
    </location>
</feature>
<dbReference type="GO" id="GO:0003677">
    <property type="term" value="F:DNA binding"/>
    <property type="evidence" value="ECO:0007669"/>
    <property type="project" value="InterPro"/>
</dbReference>
<evidence type="ECO:0000256" key="5">
    <source>
        <dbReference type="ARBA" id="ARBA00022695"/>
    </source>
</evidence>
<feature type="compositionally biased region" description="Basic and acidic residues" evidence="9">
    <location>
        <begin position="1073"/>
        <end position="1084"/>
    </location>
</feature>
<dbReference type="InterPro" id="IPR007645">
    <property type="entry name" value="RNA_pol_Rpb2_3"/>
</dbReference>
<evidence type="ECO:0000259" key="11">
    <source>
        <dbReference type="Pfam" id="PF04560"/>
    </source>
</evidence>
<reference evidence="16" key="1">
    <citation type="journal article" date="2020" name="Nature">
        <title>Giant virus diversity and host interactions through global metagenomics.</title>
        <authorList>
            <person name="Schulz F."/>
            <person name="Roux S."/>
            <person name="Paez-Espino D."/>
            <person name="Jungbluth S."/>
            <person name="Walsh D.A."/>
            <person name="Denef V.J."/>
            <person name="McMahon K.D."/>
            <person name="Konstantinidis K.T."/>
            <person name="Eloe-Fadrosh E.A."/>
            <person name="Kyrpides N.C."/>
            <person name="Woyke T."/>
        </authorList>
    </citation>
    <scope>NUCLEOTIDE SEQUENCE</scope>
    <source>
        <strain evidence="16">GVMAG-M-3300013285-6</strain>
    </source>
</reference>
<dbReference type="Pfam" id="PF04566">
    <property type="entry name" value="RNA_pol_Rpb2_4"/>
    <property type="match status" value="1"/>
</dbReference>
<dbReference type="GO" id="GO:0032549">
    <property type="term" value="F:ribonucleoside binding"/>
    <property type="evidence" value="ECO:0007669"/>
    <property type="project" value="InterPro"/>
</dbReference>
<feature type="domain" description="RNA polymerase Rpb2" evidence="11">
    <location>
        <begin position="1095"/>
        <end position="1205"/>
    </location>
</feature>
<dbReference type="Gene3D" id="2.40.270.10">
    <property type="entry name" value="DNA-directed RNA polymerase, subunit 2, domain 6"/>
    <property type="match status" value="1"/>
</dbReference>
<dbReference type="Gene3D" id="2.40.50.150">
    <property type="match status" value="1"/>
</dbReference>
<dbReference type="PROSITE" id="PS01166">
    <property type="entry name" value="RNA_POL_BETA"/>
    <property type="match status" value="1"/>
</dbReference>
<dbReference type="InterPro" id="IPR007121">
    <property type="entry name" value="RNA_pol_bsu_CS"/>
</dbReference>
<dbReference type="InterPro" id="IPR014724">
    <property type="entry name" value="RNA_pol_RPB2_OB-fold"/>
</dbReference>
<evidence type="ECO:0000256" key="9">
    <source>
        <dbReference type="SAM" id="MobiDB-lite"/>
    </source>
</evidence>
<keyword evidence="4" id="KW-0808">Transferase</keyword>
<evidence type="ECO:0000256" key="2">
    <source>
        <dbReference type="ARBA" id="ARBA00012418"/>
    </source>
</evidence>
<dbReference type="InterPro" id="IPR007642">
    <property type="entry name" value="RNA_pol_Rpb2_2"/>
</dbReference>
<dbReference type="InterPro" id="IPR037033">
    <property type="entry name" value="DNA-dir_RNAP_su2_hyb_sf"/>
</dbReference>
<dbReference type="Pfam" id="PF04563">
    <property type="entry name" value="RNA_pol_Rpb2_1"/>
    <property type="match status" value="1"/>
</dbReference>
<dbReference type="GO" id="GO:0046872">
    <property type="term" value="F:metal ion binding"/>
    <property type="evidence" value="ECO:0007669"/>
    <property type="project" value="UniProtKB-KW"/>
</dbReference>
<dbReference type="GO" id="GO:0003899">
    <property type="term" value="F:DNA-directed RNA polymerase activity"/>
    <property type="evidence" value="ECO:0007669"/>
    <property type="project" value="UniProtKB-EC"/>
</dbReference>
<dbReference type="GO" id="GO:0000428">
    <property type="term" value="C:DNA-directed RNA polymerase complex"/>
    <property type="evidence" value="ECO:0007669"/>
    <property type="project" value="UniProtKB-KW"/>
</dbReference>
<dbReference type="Pfam" id="PF00562">
    <property type="entry name" value="RNA_pol_Rpb2_6"/>
    <property type="match status" value="1"/>
</dbReference>
<dbReference type="Gene3D" id="3.90.1800.10">
    <property type="entry name" value="RNA polymerase alpha subunit dimerisation domain"/>
    <property type="match status" value="1"/>
</dbReference>
<sequence length="1413" mass="157373">MEPSFKGDEARDLAEHLLSLYYNTQSYPWTRHHIDSYDQFLSQDLPAIIQAANPLILLEQRIGTTDVYAYKAEIFIGGVKGDQLFIGSPTLRLQGGEEVRLLFPSEARLRNLSYSSLVQADITIRITFSKPDSSGEPRVLELDAKSDPSLSRFPLFRIPILLHSRFCVLHQKPPMFLKEAGECEYDYGGYFIIDGSEKILITRQEQAFNTLYVQNQERDPKFSLYGSISCLNPKTRQIRRIGFTLDRRANTLEVSIPFVRKSIPIFVLFRALGIQSDKDILQMIFPNFESDEAKLLMPLLQESIVHAHPFLDTYTAVQYIRVLTKGFGVEHVLDVLHNHLFAHVEDRPYARAMFLGECVRKILRVHSGIDQKTDRDDTRNQRCLTSGFLTRMLFQDVYSKWVKLATQTLDKEYKYNSSIYAGENFKNLFSPGTLSTLLQTKYITEGITRGFKGKWGEGAEGVIQSLSRLSYMDFLSHCRRVLLNFDTGMKLQGPRRLHTSQFGYFCTNETPGGASIGITKNLTTLAAISTYCSPTPISEWLLRKAGVIPCEDVTPDISVRGVPVFINSGIMGFTLRPVLLVEVLKCMKWTGCLPPSASIGFNIRDRQVFLYVDEGRPIRPLIHLMKGGVVPAQKLRAAKRWRDLILGSFGPTQDFTLSSNRFLDPLASKEAPALEDYKELLLPHIGCIEYVDPYEANEMYIACFPEQIQSNTSHLEIHPSTMFGLMTSMIPYANHNQSPRNQLSCSQSKQGVSVYATNFPSRFDNQVHVSCYSEAPLVRTLYYDYVANGQMAYGHNIILAMGCFSGYNQEDGIVMNADALQRGLFHNMTFRSYEIFEEDDLAAHTQSRVANPAKYPPWTNLKPGLDYSKLDDRGIIREGEWVDETTVLVGRYVQSESGEIRDASLTAQVWTSGRVEKVAVMLNNAKRALVKVRVSQYRTPELGDKFSNRHGQKGTLGMAIRGHDMPRSESGIVPDMIMNTHAIPSRMTIAQLLESLLGKSAALLGAIGNATTFMNTGSPAEAIGRVLRDTLGMEPMGEEMMYDGTTGVMVPSTFFVGNVYTMRLKHMTEDKWNARGEGRKEQRTRQPTGGRGNQGGLRIGEMERDAIIGHGITSFVHESYMKRADGTEFTVCNGCGTIPIYNNAEKKYICPLCDGPVHYIGETVTNLELVPPIKRSTATFSKIEIPYAFKLLEQELSTYMNIGMRYLTTADLQTLSPPALQRLSRTEQEAALKAPLPQRLVIDTVVPEFVQPIEEDVARPEDLSALGPPPQPVVQAEAQQPIAQAQAQQPIAQAQAQQPVASPYLVVPMNNAQVAAMLPAAPPPPPLQEGEDEFPMQTSAAGPPGANILASGIPGAPPTLSIDTSDAALRAQGLQQQPIRSAMRRATSRPQSTGQGGGSPYGGNVRVNVVREP</sequence>
<dbReference type="EC" id="2.7.7.6" evidence="2"/>
<evidence type="ECO:0000256" key="3">
    <source>
        <dbReference type="ARBA" id="ARBA00022478"/>
    </source>
</evidence>
<dbReference type="InterPro" id="IPR007644">
    <property type="entry name" value="RNA_pol_bsu_protrusion"/>
</dbReference>
<organism evidence="16">
    <name type="scientific">viral metagenome</name>
    <dbReference type="NCBI Taxonomy" id="1070528"/>
    <lineage>
        <taxon>unclassified sequences</taxon>
        <taxon>metagenomes</taxon>
        <taxon>organismal metagenomes</taxon>
    </lineage>
</organism>
<dbReference type="Gene3D" id="3.90.1100.10">
    <property type="match status" value="2"/>
</dbReference>
<evidence type="ECO:0000256" key="8">
    <source>
        <dbReference type="ARBA" id="ARBA00023163"/>
    </source>
</evidence>
<feature type="domain" description="RNA polymerase Rpb2" evidence="12">
    <location>
        <begin position="229"/>
        <end position="382"/>
    </location>
</feature>
<accession>A0A6C0BIX9</accession>
<feature type="domain" description="RNA polymerase Rpb2" evidence="15">
    <location>
        <begin position="564"/>
        <end position="623"/>
    </location>
</feature>
<evidence type="ECO:0000259" key="15">
    <source>
        <dbReference type="Pfam" id="PF04566"/>
    </source>
</evidence>
<keyword evidence="5" id="KW-0548">Nucleotidyltransferase</keyword>
<evidence type="ECO:0000313" key="16">
    <source>
        <dbReference type="EMBL" id="QHS91972.1"/>
    </source>
</evidence>
<keyword evidence="7" id="KW-0862">Zinc</keyword>
<feature type="domain" description="DNA-directed RNA polymerase subunit 2 hybrid-binding" evidence="10">
    <location>
        <begin position="727"/>
        <end position="1091"/>
    </location>
</feature>
<dbReference type="InterPro" id="IPR007646">
    <property type="entry name" value="RNA_pol_Rpb2_4"/>
</dbReference>
<feature type="domain" description="RNA polymerase beta subunit protrusion" evidence="13">
    <location>
        <begin position="30"/>
        <end position="417"/>
    </location>
</feature>
<dbReference type="InterPro" id="IPR007120">
    <property type="entry name" value="DNA-dir_RNAP_su2_dom"/>
</dbReference>
<dbReference type="GO" id="GO:0006351">
    <property type="term" value="P:DNA-templated transcription"/>
    <property type="evidence" value="ECO:0007669"/>
    <property type="project" value="InterPro"/>
</dbReference>
<dbReference type="CDD" id="cd00653">
    <property type="entry name" value="RNA_pol_B_RPB2"/>
    <property type="match status" value="1"/>
</dbReference>
<evidence type="ECO:0000259" key="14">
    <source>
        <dbReference type="Pfam" id="PF04565"/>
    </source>
</evidence>
<dbReference type="InterPro" id="IPR007641">
    <property type="entry name" value="RNA_pol_Rpb2_7"/>
</dbReference>
<evidence type="ECO:0000256" key="7">
    <source>
        <dbReference type="ARBA" id="ARBA00022833"/>
    </source>
</evidence>
<keyword evidence="3" id="KW-0240">DNA-directed RNA polymerase</keyword>
<keyword evidence="6" id="KW-0479">Metal-binding</keyword>
<comment type="similarity">
    <text evidence="1">Belongs to the RNA polymerase beta chain family.</text>
</comment>
<dbReference type="SUPFAM" id="SSF64484">
    <property type="entry name" value="beta and beta-prime subunits of DNA dependent RNA-polymerase"/>
    <property type="match status" value="1"/>
</dbReference>
<name>A0A6C0BIX9_9ZZZZ</name>
<protein>
    <recommendedName>
        <fullName evidence="2">DNA-directed RNA polymerase</fullName>
        <ecNumber evidence="2">2.7.7.6</ecNumber>
    </recommendedName>
</protein>
<feature type="region of interest" description="Disordered" evidence="9">
    <location>
        <begin position="1349"/>
        <end position="1413"/>
    </location>
</feature>
<evidence type="ECO:0000256" key="4">
    <source>
        <dbReference type="ARBA" id="ARBA00022679"/>
    </source>
</evidence>
<dbReference type="Pfam" id="PF04561">
    <property type="entry name" value="RNA_pol_Rpb2_2"/>
    <property type="match status" value="1"/>
</dbReference>
<evidence type="ECO:0000259" key="10">
    <source>
        <dbReference type="Pfam" id="PF00562"/>
    </source>
</evidence>
<evidence type="ECO:0000256" key="6">
    <source>
        <dbReference type="ARBA" id="ARBA00022723"/>
    </source>
</evidence>